<keyword evidence="1" id="KW-0812">Transmembrane</keyword>
<dbReference type="STRING" id="390807.SAMN04488095_0152"/>
<dbReference type="EMBL" id="FORA01000001">
    <property type="protein sequence ID" value="SFI21480.1"/>
    <property type="molecule type" value="Genomic_DNA"/>
</dbReference>
<reference evidence="2 3" key="1">
    <citation type="submission" date="2016-10" db="EMBL/GenBank/DDBJ databases">
        <authorList>
            <person name="de Groot N.N."/>
        </authorList>
    </citation>
    <scope>NUCLEOTIDE SEQUENCE [LARGE SCALE GENOMIC DNA]</scope>
    <source>
        <strain evidence="2 3">DSM 19073</strain>
    </source>
</reference>
<keyword evidence="1" id="KW-1133">Transmembrane helix</keyword>
<keyword evidence="1" id="KW-0472">Membrane</keyword>
<gene>
    <name evidence="2" type="ORF">SAMN04488095_0152</name>
</gene>
<dbReference type="AlphaFoldDB" id="A0A1I3GDC2"/>
<sequence length="204" mass="21850">MTASGNTSELASPTGCRRADVSVTRDIPRAWLRPRAVMVGRLAQGVDERIAFVYLAVASVLGFVAQLPRLVRASRASDPEFEAAILSEAERVGVAIPADLVDAKFEALFSGAIMGWIFIVPVFLYILAFLSHQIARLFGGRGTGLRARVALFWSVLAVTPAMLLLGLTSGFIGAGPAQTLVGTVAICAFIWIWLNSLYVAETPE</sequence>
<feature type="transmembrane region" description="Helical" evidence="1">
    <location>
        <begin position="151"/>
        <end position="174"/>
    </location>
</feature>
<keyword evidence="3" id="KW-1185">Reference proteome</keyword>
<feature type="transmembrane region" description="Helical" evidence="1">
    <location>
        <begin position="51"/>
        <end position="71"/>
    </location>
</feature>
<proteinExistence type="predicted"/>
<name>A0A1I3GDC2_9RHOB</name>
<feature type="transmembrane region" description="Helical" evidence="1">
    <location>
        <begin position="180"/>
        <end position="200"/>
    </location>
</feature>
<dbReference type="Gene3D" id="1.20.1070.10">
    <property type="entry name" value="Rhodopsin 7-helix transmembrane proteins"/>
    <property type="match status" value="1"/>
</dbReference>
<dbReference type="Proteomes" id="UP000199110">
    <property type="component" value="Unassembled WGS sequence"/>
</dbReference>
<feature type="transmembrane region" description="Helical" evidence="1">
    <location>
        <begin position="107"/>
        <end position="130"/>
    </location>
</feature>
<evidence type="ECO:0000256" key="1">
    <source>
        <dbReference type="SAM" id="Phobius"/>
    </source>
</evidence>
<evidence type="ECO:0008006" key="4">
    <source>
        <dbReference type="Google" id="ProtNLM"/>
    </source>
</evidence>
<accession>A0A1I3GDC2</accession>
<evidence type="ECO:0000313" key="3">
    <source>
        <dbReference type="Proteomes" id="UP000199110"/>
    </source>
</evidence>
<organism evidence="2 3">
    <name type="scientific">Jannaschia pohangensis</name>
    <dbReference type="NCBI Taxonomy" id="390807"/>
    <lineage>
        <taxon>Bacteria</taxon>
        <taxon>Pseudomonadati</taxon>
        <taxon>Pseudomonadota</taxon>
        <taxon>Alphaproteobacteria</taxon>
        <taxon>Rhodobacterales</taxon>
        <taxon>Roseobacteraceae</taxon>
        <taxon>Jannaschia</taxon>
    </lineage>
</organism>
<protein>
    <recommendedName>
        <fullName evidence="4">Yip1 domain-containing protein</fullName>
    </recommendedName>
</protein>
<evidence type="ECO:0000313" key="2">
    <source>
        <dbReference type="EMBL" id="SFI21480.1"/>
    </source>
</evidence>